<evidence type="ECO:0000313" key="2">
    <source>
        <dbReference type="Proteomes" id="UP000016860"/>
    </source>
</evidence>
<dbReference type="SUPFAM" id="SSF55021">
    <property type="entry name" value="ACT-like"/>
    <property type="match status" value="1"/>
</dbReference>
<dbReference type="InterPro" id="IPR027271">
    <property type="entry name" value="Acetolactate_synth/TF_NikR_C"/>
</dbReference>
<dbReference type="NCBIfam" id="TIGR03959">
    <property type="entry name" value="hyd_TM1266"/>
    <property type="match status" value="1"/>
</dbReference>
<dbReference type="AlphaFoldDB" id="U4QYQ5"/>
<dbReference type="EMBL" id="ATAY01000072">
    <property type="protein sequence ID" value="EPR10093.1"/>
    <property type="molecule type" value="Genomic_DNA"/>
</dbReference>
<comment type="caution">
    <text evidence="1">The sequence shown here is derived from an EMBL/GenBank/DDBJ whole genome shotgun (WGS) entry which is preliminary data.</text>
</comment>
<protein>
    <submittedName>
        <fullName evidence="1">Iron-only hydrogenase system regulator</fullName>
    </submittedName>
</protein>
<sequence length="102" mass="11213">MKNPMPIKHPGFYFIYKGGSQMDTRIALIGIIVDDLSSAEKINLILHEFGKYIVGRMGIPYREKGVSIISVVVDAPNDVISSLSGKLGMLRGVNTKTVYSKI</sequence>
<evidence type="ECO:0000313" key="1">
    <source>
        <dbReference type="EMBL" id="EPR10093.1"/>
    </source>
</evidence>
<accession>U4QYQ5</accession>
<dbReference type="STRING" id="1330534.L323_14740"/>
<dbReference type="Pfam" id="PF21699">
    <property type="entry name" value="TM1266-like"/>
    <property type="match status" value="1"/>
</dbReference>
<dbReference type="InterPro" id="IPR045865">
    <property type="entry name" value="ACT-like_dom_sf"/>
</dbReference>
<reference evidence="1 2" key="1">
    <citation type="journal article" date="2013" name="Genome Announc.">
        <title>Draft Genome Sequence of the Cellulolytic Bacterium Clostridium papyrosolvens C7 (ATCC 700395).</title>
        <authorList>
            <person name="Zepeda V."/>
            <person name="Dassa B."/>
            <person name="Borovok I."/>
            <person name="Lamed R."/>
            <person name="Bayer E.A."/>
            <person name="Cate J.H."/>
        </authorList>
    </citation>
    <scope>NUCLEOTIDE SEQUENCE [LARGE SCALE GENOMIC DNA]</scope>
    <source>
        <strain evidence="1 2">C7</strain>
    </source>
</reference>
<name>U4QYQ5_9FIRM</name>
<organism evidence="1 2">
    <name type="scientific">Ruminiclostridium papyrosolvens C7</name>
    <dbReference type="NCBI Taxonomy" id="1330534"/>
    <lineage>
        <taxon>Bacteria</taxon>
        <taxon>Bacillati</taxon>
        <taxon>Bacillota</taxon>
        <taxon>Clostridia</taxon>
        <taxon>Eubacteriales</taxon>
        <taxon>Oscillospiraceae</taxon>
        <taxon>Ruminiclostridium</taxon>
    </lineage>
</organism>
<dbReference type="InterPro" id="IPR023860">
    <property type="entry name" value="FeFe-hyd_TM1266"/>
</dbReference>
<dbReference type="PATRIC" id="fig|1330534.3.peg.2922"/>
<dbReference type="Gene3D" id="3.30.70.1150">
    <property type="entry name" value="ACT-like. Chain A, domain 2"/>
    <property type="match status" value="1"/>
</dbReference>
<gene>
    <name evidence="1" type="ORF">L323_14740</name>
</gene>
<proteinExistence type="predicted"/>
<dbReference type="Proteomes" id="UP000016860">
    <property type="component" value="Unassembled WGS sequence"/>
</dbReference>